<accession>A0ABY5PA95</accession>
<evidence type="ECO:0000256" key="4">
    <source>
        <dbReference type="ARBA" id="ARBA00022692"/>
    </source>
</evidence>
<evidence type="ECO:0000313" key="9">
    <source>
        <dbReference type="Proteomes" id="UP001058860"/>
    </source>
</evidence>
<dbReference type="PANTHER" id="PTHR34229:SF1">
    <property type="entry name" value="METAL TRANSPORT PROTEIN HI_1621-RELATED"/>
    <property type="match status" value="1"/>
</dbReference>
<sequence length="202" mass="19640">MTSVAAAGAIGYAASRARDELDERRAPLLGATAALVFASQMVNFPIAGGTSGHLLGAALATVLLGPWLGMLVVALVLGVQAVAFADGGIAVLGANVLNMAVLGALVTQAMLTGAGALRERTAGLLGVAAVASWVSVMAAATATSAELAASGTIGLTTVLPSMLGVHALIGVGEAVITVAVVATVLAVRPDLVGGRRAAPVPS</sequence>
<keyword evidence="5 7" id="KW-1133">Transmembrane helix</keyword>
<dbReference type="InterPro" id="IPR002751">
    <property type="entry name" value="CbiM/NikMN"/>
</dbReference>
<keyword evidence="4 7" id="KW-0812">Transmembrane</keyword>
<dbReference type="Gene3D" id="1.10.1760.20">
    <property type="match status" value="1"/>
</dbReference>
<dbReference type="RefSeq" id="WP_353862109.1">
    <property type="nucleotide sequence ID" value="NZ_CP088295.1"/>
</dbReference>
<feature type="transmembrane region" description="Helical" evidence="7">
    <location>
        <begin position="123"/>
        <end position="143"/>
    </location>
</feature>
<reference evidence="9" key="1">
    <citation type="submission" date="2021-11" db="EMBL/GenBank/DDBJ databases">
        <title>Cultivation dependent microbiological survey of springs from the worlds oldest radium mine currently devoted to the extraction of radon-saturated water.</title>
        <authorList>
            <person name="Kapinusova G."/>
            <person name="Smrhova T."/>
            <person name="Strejcek M."/>
            <person name="Suman J."/>
            <person name="Jani K."/>
            <person name="Pajer P."/>
            <person name="Uhlik O."/>
        </authorList>
    </citation>
    <scope>NUCLEOTIDE SEQUENCE [LARGE SCALE GENOMIC DNA]</scope>
    <source>
        <strain evidence="9">J379</strain>
    </source>
</reference>
<dbReference type="Pfam" id="PF01891">
    <property type="entry name" value="CbiM"/>
    <property type="match status" value="1"/>
</dbReference>
<feature type="transmembrane region" description="Helical" evidence="7">
    <location>
        <begin position="54"/>
        <end position="77"/>
    </location>
</feature>
<evidence type="ECO:0000256" key="7">
    <source>
        <dbReference type="SAM" id="Phobius"/>
    </source>
</evidence>
<evidence type="ECO:0000256" key="3">
    <source>
        <dbReference type="ARBA" id="ARBA00022475"/>
    </source>
</evidence>
<dbReference type="PANTHER" id="PTHR34229">
    <property type="entry name" value="METAL TRANSPORT PROTEIN HI_1621-RELATED"/>
    <property type="match status" value="1"/>
</dbReference>
<proteinExistence type="predicted"/>
<comment type="subcellular location">
    <subcellularLocation>
        <location evidence="1">Cell membrane</location>
        <topology evidence="1">Multi-pass membrane protein</topology>
    </subcellularLocation>
</comment>
<evidence type="ECO:0000256" key="5">
    <source>
        <dbReference type="ARBA" id="ARBA00022989"/>
    </source>
</evidence>
<keyword evidence="9" id="KW-1185">Reference proteome</keyword>
<feature type="transmembrane region" description="Helical" evidence="7">
    <location>
        <begin position="27"/>
        <end position="47"/>
    </location>
</feature>
<feature type="transmembrane region" description="Helical" evidence="7">
    <location>
        <begin position="89"/>
        <end position="111"/>
    </location>
</feature>
<evidence type="ECO:0000256" key="1">
    <source>
        <dbReference type="ARBA" id="ARBA00004651"/>
    </source>
</evidence>
<evidence type="ECO:0000313" key="8">
    <source>
        <dbReference type="EMBL" id="UUY01553.1"/>
    </source>
</evidence>
<keyword evidence="2" id="KW-0813">Transport</keyword>
<keyword evidence="6 7" id="KW-0472">Membrane</keyword>
<feature type="transmembrane region" description="Helical" evidence="7">
    <location>
        <begin position="163"/>
        <end position="187"/>
    </location>
</feature>
<dbReference type="EMBL" id="CP088295">
    <property type="protein sequence ID" value="UUY01553.1"/>
    <property type="molecule type" value="Genomic_DNA"/>
</dbReference>
<name>A0ABY5PA95_9ACTN</name>
<evidence type="ECO:0000256" key="6">
    <source>
        <dbReference type="ARBA" id="ARBA00023136"/>
    </source>
</evidence>
<evidence type="ECO:0000256" key="2">
    <source>
        <dbReference type="ARBA" id="ARBA00022448"/>
    </source>
</evidence>
<keyword evidence="3" id="KW-1003">Cell membrane</keyword>
<dbReference type="Proteomes" id="UP001058860">
    <property type="component" value="Chromosome"/>
</dbReference>
<protein>
    <submittedName>
        <fullName evidence="8">Energy-coupling factor ABC transporter permease</fullName>
    </submittedName>
</protein>
<gene>
    <name evidence="8" type="ORF">LRS13_12490</name>
</gene>
<organism evidence="8 9">
    <name type="scientific">Svornostia abyssi</name>
    <dbReference type="NCBI Taxonomy" id="2898438"/>
    <lineage>
        <taxon>Bacteria</taxon>
        <taxon>Bacillati</taxon>
        <taxon>Actinomycetota</taxon>
        <taxon>Thermoleophilia</taxon>
        <taxon>Solirubrobacterales</taxon>
        <taxon>Baekduiaceae</taxon>
        <taxon>Svornostia</taxon>
    </lineage>
</organism>